<evidence type="ECO:0000313" key="7">
    <source>
        <dbReference type="Proteomes" id="UP001168613"/>
    </source>
</evidence>
<dbReference type="PANTHER" id="PTHR43214:SF17">
    <property type="entry name" value="TRANSCRIPTIONAL REGULATORY PROTEIN RCSB"/>
    <property type="match status" value="1"/>
</dbReference>
<dbReference type="RefSeq" id="WP_266123495.1">
    <property type="nucleotide sequence ID" value="NZ_JAJHNU010000004.1"/>
</dbReference>
<evidence type="ECO:0000259" key="4">
    <source>
        <dbReference type="PROSITE" id="PS50043"/>
    </source>
</evidence>
<accession>A0ABT8ELW6</accession>
<sequence>MTRLRLVFADDHPLVLAGLHEFFMHDISVEIMAMVSSSTELIAAIAAHHPDVVVTDFSMPGDERYGDGLSFISYLLRRFPQVRVLVVTMVSSPVVIQSLYKAGVSGVVLKTEDMDKLGRALDAIRTGRVYVGEAAASIGVEPDTEQPFLTQLSPRELEVVRHFIAGQSLTDISLVLNRSIKTVSSQKRSAMRKLNAKNDQELIAYCVQAGVFQ</sequence>
<evidence type="ECO:0000256" key="1">
    <source>
        <dbReference type="ARBA" id="ARBA00022553"/>
    </source>
</evidence>
<keyword evidence="1 3" id="KW-0597">Phosphoprotein</keyword>
<proteinExistence type="predicted"/>
<evidence type="ECO:0000313" key="6">
    <source>
        <dbReference type="EMBL" id="MDN4122280.1"/>
    </source>
</evidence>
<dbReference type="InterPro" id="IPR001789">
    <property type="entry name" value="Sig_transdc_resp-reg_receiver"/>
</dbReference>
<dbReference type="Gene3D" id="1.10.10.10">
    <property type="entry name" value="Winged helix-like DNA-binding domain superfamily/Winged helix DNA-binding domain"/>
    <property type="match status" value="1"/>
</dbReference>
<evidence type="ECO:0000256" key="3">
    <source>
        <dbReference type="PROSITE-ProRule" id="PRU00169"/>
    </source>
</evidence>
<dbReference type="SMART" id="SM00421">
    <property type="entry name" value="HTH_LUXR"/>
    <property type="match status" value="1"/>
</dbReference>
<dbReference type="Gene3D" id="3.40.50.2300">
    <property type="match status" value="1"/>
</dbReference>
<feature type="domain" description="HTH luxR-type" evidence="4">
    <location>
        <begin position="145"/>
        <end position="210"/>
    </location>
</feature>
<dbReference type="CDD" id="cd17535">
    <property type="entry name" value="REC_NarL-like"/>
    <property type="match status" value="1"/>
</dbReference>
<dbReference type="InterPro" id="IPR000792">
    <property type="entry name" value="Tscrpt_reg_LuxR_C"/>
</dbReference>
<dbReference type="InterPro" id="IPR036388">
    <property type="entry name" value="WH-like_DNA-bd_sf"/>
</dbReference>
<name>A0ABT8ELW6_9BURK</name>
<dbReference type="SUPFAM" id="SSF46894">
    <property type="entry name" value="C-terminal effector domain of the bipartite response regulators"/>
    <property type="match status" value="1"/>
</dbReference>
<dbReference type="InterPro" id="IPR016032">
    <property type="entry name" value="Sig_transdc_resp-reg_C-effctor"/>
</dbReference>
<keyword evidence="2" id="KW-0238">DNA-binding</keyword>
<dbReference type="PROSITE" id="PS50043">
    <property type="entry name" value="HTH_LUXR_2"/>
    <property type="match status" value="1"/>
</dbReference>
<dbReference type="SUPFAM" id="SSF52172">
    <property type="entry name" value="CheY-like"/>
    <property type="match status" value="1"/>
</dbReference>
<dbReference type="PROSITE" id="PS50110">
    <property type="entry name" value="RESPONSE_REGULATORY"/>
    <property type="match status" value="1"/>
</dbReference>
<feature type="modified residue" description="4-aspartylphosphate" evidence="3">
    <location>
        <position position="56"/>
    </location>
</feature>
<dbReference type="Pfam" id="PF00196">
    <property type="entry name" value="GerE"/>
    <property type="match status" value="1"/>
</dbReference>
<evidence type="ECO:0000259" key="5">
    <source>
        <dbReference type="PROSITE" id="PS50110"/>
    </source>
</evidence>
<evidence type="ECO:0000256" key="2">
    <source>
        <dbReference type="ARBA" id="ARBA00023125"/>
    </source>
</evidence>
<dbReference type="PANTHER" id="PTHR43214">
    <property type="entry name" value="TWO-COMPONENT RESPONSE REGULATOR"/>
    <property type="match status" value="1"/>
</dbReference>
<comment type="caution">
    <text evidence="6">The sequence shown here is derived from an EMBL/GenBank/DDBJ whole genome shotgun (WGS) entry which is preliminary data.</text>
</comment>
<dbReference type="Proteomes" id="UP001168613">
    <property type="component" value="Unassembled WGS sequence"/>
</dbReference>
<dbReference type="InterPro" id="IPR039420">
    <property type="entry name" value="WalR-like"/>
</dbReference>
<feature type="domain" description="Response regulatory" evidence="5">
    <location>
        <begin position="5"/>
        <end position="125"/>
    </location>
</feature>
<dbReference type="InterPro" id="IPR058245">
    <property type="entry name" value="NreC/VraR/RcsB-like_REC"/>
</dbReference>
<dbReference type="CDD" id="cd06170">
    <property type="entry name" value="LuxR_C_like"/>
    <property type="match status" value="1"/>
</dbReference>
<organism evidence="6 7">
    <name type="scientific">Alcaligenes endophyticus</name>
    <dbReference type="NCBI Taxonomy" id="1929088"/>
    <lineage>
        <taxon>Bacteria</taxon>
        <taxon>Pseudomonadati</taxon>
        <taxon>Pseudomonadota</taxon>
        <taxon>Betaproteobacteria</taxon>
        <taxon>Burkholderiales</taxon>
        <taxon>Alcaligenaceae</taxon>
        <taxon>Alcaligenes</taxon>
    </lineage>
</organism>
<gene>
    <name evidence="6" type="ORF">LMS43_13380</name>
</gene>
<dbReference type="Pfam" id="PF00072">
    <property type="entry name" value="Response_reg"/>
    <property type="match status" value="1"/>
</dbReference>
<dbReference type="SMART" id="SM00448">
    <property type="entry name" value="REC"/>
    <property type="match status" value="1"/>
</dbReference>
<dbReference type="InterPro" id="IPR011006">
    <property type="entry name" value="CheY-like_superfamily"/>
</dbReference>
<dbReference type="EMBL" id="JAJHNU010000004">
    <property type="protein sequence ID" value="MDN4122280.1"/>
    <property type="molecule type" value="Genomic_DNA"/>
</dbReference>
<keyword evidence="7" id="KW-1185">Reference proteome</keyword>
<dbReference type="PRINTS" id="PR00038">
    <property type="entry name" value="HTHLUXR"/>
</dbReference>
<reference evidence="6" key="1">
    <citation type="submission" date="2021-11" db="EMBL/GenBank/DDBJ databases">
        <title>Draft genome sequence of Alcaligenes endophyticus type strain CCUG 75668T.</title>
        <authorList>
            <person name="Salva-Serra F."/>
            <person name="Duran R.E."/>
            <person name="Seeger M."/>
            <person name="Moore E.R.B."/>
            <person name="Jaen-Luchoro D."/>
        </authorList>
    </citation>
    <scope>NUCLEOTIDE SEQUENCE</scope>
    <source>
        <strain evidence="6">CCUG 75668</strain>
    </source>
</reference>
<protein>
    <submittedName>
        <fullName evidence="6">Response regulator transcription factor</fullName>
    </submittedName>
</protein>